<feature type="compositionally biased region" description="Polar residues" evidence="1">
    <location>
        <begin position="56"/>
        <end position="77"/>
    </location>
</feature>
<name>A0ABU6TT13_9FABA</name>
<protein>
    <submittedName>
        <fullName evidence="2">Uncharacterized protein</fullName>
    </submittedName>
</protein>
<feature type="compositionally biased region" description="Polar residues" evidence="1">
    <location>
        <begin position="86"/>
        <end position="112"/>
    </location>
</feature>
<evidence type="ECO:0000256" key="1">
    <source>
        <dbReference type="SAM" id="MobiDB-lite"/>
    </source>
</evidence>
<sequence length="125" mass="13580">MPRRGLSPLTTPRRISQQVPASPKSRRGTRSLGVDQPKSESGLNTQALTPRRGLSPLTTPRRGSNQHQPCQSLSASTKYRRDTDPRNSAATTSTPRHGLSPLTTPRRGSQHVNKAAQHSRLGANT</sequence>
<accession>A0ABU6TT13</accession>
<feature type="compositionally biased region" description="Polar residues" evidence="1">
    <location>
        <begin position="39"/>
        <end position="48"/>
    </location>
</feature>
<dbReference type="Proteomes" id="UP001341840">
    <property type="component" value="Unassembled WGS sequence"/>
</dbReference>
<dbReference type="EMBL" id="JASCZI010092175">
    <property type="protein sequence ID" value="MED6151996.1"/>
    <property type="molecule type" value="Genomic_DNA"/>
</dbReference>
<feature type="region of interest" description="Disordered" evidence="1">
    <location>
        <begin position="1"/>
        <end position="125"/>
    </location>
</feature>
<proteinExistence type="predicted"/>
<gene>
    <name evidence="2" type="ORF">PIB30_087666</name>
</gene>
<evidence type="ECO:0000313" key="2">
    <source>
        <dbReference type="EMBL" id="MED6151996.1"/>
    </source>
</evidence>
<organism evidence="2 3">
    <name type="scientific">Stylosanthes scabra</name>
    <dbReference type="NCBI Taxonomy" id="79078"/>
    <lineage>
        <taxon>Eukaryota</taxon>
        <taxon>Viridiplantae</taxon>
        <taxon>Streptophyta</taxon>
        <taxon>Embryophyta</taxon>
        <taxon>Tracheophyta</taxon>
        <taxon>Spermatophyta</taxon>
        <taxon>Magnoliopsida</taxon>
        <taxon>eudicotyledons</taxon>
        <taxon>Gunneridae</taxon>
        <taxon>Pentapetalae</taxon>
        <taxon>rosids</taxon>
        <taxon>fabids</taxon>
        <taxon>Fabales</taxon>
        <taxon>Fabaceae</taxon>
        <taxon>Papilionoideae</taxon>
        <taxon>50 kb inversion clade</taxon>
        <taxon>dalbergioids sensu lato</taxon>
        <taxon>Dalbergieae</taxon>
        <taxon>Pterocarpus clade</taxon>
        <taxon>Stylosanthes</taxon>
    </lineage>
</organism>
<reference evidence="2 3" key="1">
    <citation type="journal article" date="2023" name="Plants (Basel)">
        <title>Bridging the Gap: Combining Genomics and Transcriptomics Approaches to Understand Stylosanthes scabra, an Orphan Legume from the Brazilian Caatinga.</title>
        <authorList>
            <person name="Ferreira-Neto J.R.C."/>
            <person name="da Silva M.D."/>
            <person name="Binneck E."/>
            <person name="de Melo N.F."/>
            <person name="da Silva R.H."/>
            <person name="de Melo A.L.T.M."/>
            <person name="Pandolfi V."/>
            <person name="Bustamante F.O."/>
            <person name="Brasileiro-Vidal A.C."/>
            <person name="Benko-Iseppon A.M."/>
        </authorList>
    </citation>
    <scope>NUCLEOTIDE SEQUENCE [LARGE SCALE GENOMIC DNA]</scope>
    <source>
        <tissue evidence="2">Leaves</tissue>
    </source>
</reference>
<evidence type="ECO:0000313" key="3">
    <source>
        <dbReference type="Proteomes" id="UP001341840"/>
    </source>
</evidence>
<keyword evidence="3" id="KW-1185">Reference proteome</keyword>
<feature type="compositionally biased region" description="Polar residues" evidence="1">
    <location>
        <begin position="8"/>
        <end position="20"/>
    </location>
</feature>
<comment type="caution">
    <text evidence="2">The sequence shown here is derived from an EMBL/GenBank/DDBJ whole genome shotgun (WGS) entry which is preliminary data.</text>
</comment>